<sequence>DNIEEDIDAGVSVDVGVGTDVGVGMKIDEGIGSDVEPSREDFPNLVPMGLWRSNTRLRETLRMKSVRADRLQRRLSFVEDKLRLICRSRYYERMRFRRFETFASRRMGFCP</sequence>
<evidence type="ECO:0000313" key="1">
    <source>
        <dbReference type="EMBL" id="GFD34552.1"/>
    </source>
</evidence>
<reference evidence="1" key="1">
    <citation type="journal article" date="2019" name="Sci. Rep.">
        <title>Draft genome of Tanacetum cinerariifolium, the natural source of mosquito coil.</title>
        <authorList>
            <person name="Yamashiro T."/>
            <person name="Shiraishi A."/>
            <person name="Satake H."/>
            <person name="Nakayama K."/>
        </authorList>
    </citation>
    <scope>NUCLEOTIDE SEQUENCE</scope>
</reference>
<organism evidence="1">
    <name type="scientific">Tanacetum cinerariifolium</name>
    <name type="common">Dalmatian daisy</name>
    <name type="synonym">Chrysanthemum cinerariifolium</name>
    <dbReference type="NCBI Taxonomy" id="118510"/>
    <lineage>
        <taxon>Eukaryota</taxon>
        <taxon>Viridiplantae</taxon>
        <taxon>Streptophyta</taxon>
        <taxon>Embryophyta</taxon>
        <taxon>Tracheophyta</taxon>
        <taxon>Spermatophyta</taxon>
        <taxon>Magnoliopsida</taxon>
        <taxon>eudicotyledons</taxon>
        <taxon>Gunneridae</taxon>
        <taxon>Pentapetalae</taxon>
        <taxon>asterids</taxon>
        <taxon>campanulids</taxon>
        <taxon>Asterales</taxon>
        <taxon>Asteraceae</taxon>
        <taxon>Asteroideae</taxon>
        <taxon>Anthemideae</taxon>
        <taxon>Anthemidinae</taxon>
        <taxon>Tanacetum</taxon>
    </lineage>
</organism>
<name>A0A699VG62_TANCI</name>
<proteinExistence type="predicted"/>
<feature type="non-terminal residue" evidence="1">
    <location>
        <position position="1"/>
    </location>
</feature>
<comment type="caution">
    <text evidence="1">The sequence shown here is derived from an EMBL/GenBank/DDBJ whole genome shotgun (WGS) entry which is preliminary data.</text>
</comment>
<dbReference type="AlphaFoldDB" id="A0A699VG62"/>
<gene>
    <name evidence="1" type="ORF">Tci_906521</name>
</gene>
<accession>A0A699VG62</accession>
<protein>
    <submittedName>
        <fullName evidence="1">Uncharacterized protein</fullName>
    </submittedName>
</protein>
<dbReference type="EMBL" id="BKCJ011448114">
    <property type="protein sequence ID" value="GFD34552.1"/>
    <property type="molecule type" value="Genomic_DNA"/>
</dbReference>